<dbReference type="SUPFAM" id="SSF51735">
    <property type="entry name" value="NAD(P)-binding Rossmann-fold domains"/>
    <property type="match status" value="1"/>
</dbReference>
<dbReference type="AlphaFoldDB" id="A0A7G1KHY5"/>
<dbReference type="EMBL" id="AP023396">
    <property type="protein sequence ID" value="BCK54610.1"/>
    <property type="molecule type" value="Genomic_DNA"/>
</dbReference>
<protein>
    <submittedName>
        <fullName evidence="2">NmrA family transcriptional regulator</fullName>
    </submittedName>
</protein>
<proteinExistence type="predicted"/>
<sequence>MIVVTTPTGSIGHQVLTAVLDSGRPVRVIARDPARLPERARAEAEIVRGSMADSGVVADAFTGADSVFWVVPPDPRAGGIAGHVIEFTRPLCDAIATKRIERVVAVSSLGRATARNAGQISAIFAMDHLVESTGVHYRSLCPPGFMENLLRQVATIRDQGVFFGPTAGDRRAPQCSTRDIAAVAAELLLDNSWTGQSSVPILGPADLSSDEMAEIVSEVLGRPVRYQQVDPDAFKANLTGNGLSDAWAQGLLDMANAVDQGIYDAEAALDEYRTPTGFRQWCEEVLEPAVAA</sequence>
<dbReference type="InterPro" id="IPR036291">
    <property type="entry name" value="NAD(P)-bd_dom_sf"/>
</dbReference>
<feature type="domain" description="NmrA-like" evidence="1">
    <location>
        <begin position="2"/>
        <end position="260"/>
    </location>
</feature>
<dbReference type="GeneID" id="80346944"/>
<gene>
    <name evidence="2" type="ORF">NWFMUON74_23820</name>
</gene>
<evidence type="ECO:0000313" key="3">
    <source>
        <dbReference type="Proteomes" id="UP000516173"/>
    </source>
</evidence>
<dbReference type="Proteomes" id="UP000516173">
    <property type="component" value="Chromosome"/>
</dbReference>
<dbReference type="RefSeq" id="WP_187687848.1">
    <property type="nucleotide sequence ID" value="NZ_AP023396.1"/>
</dbReference>
<evidence type="ECO:0000259" key="1">
    <source>
        <dbReference type="Pfam" id="PF05368"/>
    </source>
</evidence>
<dbReference type="PANTHER" id="PTHR43162:SF1">
    <property type="entry name" value="PRESTALK A DIFFERENTIATION PROTEIN A"/>
    <property type="match status" value="1"/>
</dbReference>
<accession>A0A7G1KHY5</accession>
<reference evidence="2 3" key="1">
    <citation type="submission" date="2020-08" db="EMBL/GenBank/DDBJ databases">
        <title>Genome Sequencing of Nocardia wallacei strain FMUON74 and assembly.</title>
        <authorList>
            <person name="Toyokawa M."/>
            <person name="Uesaka K."/>
        </authorList>
    </citation>
    <scope>NUCLEOTIDE SEQUENCE [LARGE SCALE GENOMIC DNA]</scope>
    <source>
        <strain evidence="2 3">FMUON74</strain>
    </source>
</reference>
<dbReference type="KEGG" id="nwl:NWFMUON74_23820"/>
<dbReference type="Gene3D" id="3.40.50.720">
    <property type="entry name" value="NAD(P)-binding Rossmann-like Domain"/>
    <property type="match status" value="1"/>
</dbReference>
<dbReference type="Gene3D" id="3.90.25.10">
    <property type="entry name" value="UDP-galactose 4-epimerase, domain 1"/>
    <property type="match status" value="1"/>
</dbReference>
<dbReference type="InterPro" id="IPR008030">
    <property type="entry name" value="NmrA-like"/>
</dbReference>
<evidence type="ECO:0000313" key="2">
    <source>
        <dbReference type="EMBL" id="BCK54610.1"/>
    </source>
</evidence>
<organism evidence="2 3">
    <name type="scientific">Nocardia wallacei</name>
    <dbReference type="NCBI Taxonomy" id="480035"/>
    <lineage>
        <taxon>Bacteria</taxon>
        <taxon>Bacillati</taxon>
        <taxon>Actinomycetota</taxon>
        <taxon>Actinomycetes</taxon>
        <taxon>Mycobacteriales</taxon>
        <taxon>Nocardiaceae</taxon>
        <taxon>Nocardia</taxon>
    </lineage>
</organism>
<name>A0A7G1KHY5_9NOCA</name>
<dbReference type="Pfam" id="PF05368">
    <property type="entry name" value="NmrA"/>
    <property type="match status" value="1"/>
</dbReference>
<dbReference type="PANTHER" id="PTHR43162">
    <property type="match status" value="1"/>
</dbReference>
<keyword evidence="3" id="KW-1185">Reference proteome</keyword>
<dbReference type="InterPro" id="IPR051604">
    <property type="entry name" value="Ergot_Alk_Oxidoreductase"/>
</dbReference>